<gene>
    <name evidence="1" type="ORF">BOLC9T53057H</name>
</gene>
<dbReference type="EMBL" id="LR031875">
    <property type="protein sequence ID" value="VDD27734.1"/>
    <property type="molecule type" value="Genomic_DNA"/>
</dbReference>
<proteinExistence type="predicted"/>
<accession>A0A3P6DXD7</accession>
<organism evidence="1">
    <name type="scientific">Brassica oleracea</name>
    <name type="common">Wild cabbage</name>
    <dbReference type="NCBI Taxonomy" id="3712"/>
    <lineage>
        <taxon>Eukaryota</taxon>
        <taxon>Viridiplantae</taxon>
        <taxon>Streptophyta</taxon>
        <taxon>Embryophyta</taxon>
        <taxon>Tracheophyta</taxon>
        <taxon>Spermatophyta</taxon>
        <taxon>Magnoliopsida</taxon>
        <taxon>eudicotyledons</taxon>
        <taxon>Gunneridae</taxon>
        <taxon>Pentapetalae</taxon>
        <taxon>rosids</taxon>
        <taxon>malvids</taxon>
        <taxon>Brassicales</taxon>
        <taxon>Brassicaceae</taxon>
        <taxon>Brassiceae</taxon>
        <taxon>Brassica</taxon>
    </lineage>
</organism>
<name>A0A3P6DXD7_BRAOL</name>
<dbReference type="AlphaFoldDB" id="A0A3P6DXD7"/>
<sequence length="53" mass="5556">MNALASAVAGHSVEVLQGAIAIIPPSFRPLKLGGVLHLTISPCTNLEKHMTCF</sequence>
<protein>
    <submittedName>
        <fullName evidence="1">Uncharacterized protein</fullName>
    </submittedName>
</protein>
<evidence type="ECO:0000313" key="1">
    <source>
        <dbReference type="EMBL" id="VDD27734.1"/>
    </source>
</evidence>
<reference evidence="1" key="1">
    <citation type="submission" date="2018-11" db="EMBL/GenBank/DDBJ databases">
        <authorList>
            <consortium name="Genoscope - CEA"/>
            <person name="William W."/>
        </authorList>
    </citation>
    <scope>NUCLEOTIDE SEQUENCE</scope>
</reference>